<dbReference type="GO" id="GO:0004540">
    <property type="term" value="F:RNA nuclease activity"/>
    <property type="evidence" value="ECO:0007669"/>
    <property type="project" value="InterPro"/>
</dbReference>
<keyword evidence="2 8" id="KW-1277">Toxin-antitoxin system</keyword>
<evidence type="ECO:0000256" key="3">
    <source>
        <dbReference type="ARBA" id="ARBA00022722"/>
    </source>
</evidence>
<evidence type="ECO:0000256" key="4">
    <source>
        <dbReference type="ARBA" id="ARBA00022723"/>
    </source>
</evidence>
<dbReference type="EMBL" id="BHZD01000001">
    <property type="protein sequence ID" value="GCD43133.1"/>
    <property type="molecule type" value="Genomic_DNA"/>
</dbReference>
<feature type="domain" description="PIN" evidence="9">
    <location>
        <begin position="6"/>
        <end position="123"/>
    </location>
</feature>
<accession>A0A401W1D4</accession>
<keyword evidence="3 8" id="KW-0540">Nuclease</keyword>
<dbReference type="InterPro" id="IPR022907">
    <property type="entry name" value="VapC_family"/>
</dbReference>
<gene>
    <name evidence="10" type="primary">vapC21</name>
    <name evidence="8" type="synonym">vapC</name>
    <name evidence="10" type="ORF">GKJPGBOP_02811</name>
</gene>
<comment type="similarity">
    <text evidence="7 8">Belongs to the PINc/VapC protein family.</text>
</comment>
<reference evidence="10 11" key="1">
    <citation type="submission" date="2018-11" db="EMBL/GenBank/DDBJ databases">
        <title>Whole genome sequence of Streptomyces paromomycinus NBRC 15454(T).</title>
        <authorList>
            <person name="Komaki H."/>
            <person name="Tamura T."/>
        </authorList>
    </citation>
    <scope>NUCLEOTIDE SEQUENCE [LARGE SCALE GENOMIC DNA]</scope>
    <source>
        <strain evidence="10 11">NBRC 15454</strain>
    </source>
</reference>
<dbReference type="GO" id="GO:0090729">
    <property type="term" value="F:toxin activity"/>
    <property type="evidence" value="ECO:0007669"/>
    <property type="project" value="UniProtKB-KW"/>
</dbReference>
<keyword evidence="4 8" id="KW-0479">Metal-binding</keyword>
<dbReference type="Gene3D" id="3.40.50.1010">
    <property type="entry name" value="5'-nuclease"/>
    <property type="match status" value="1"/>
</dbReference>
<name>A0A401W1D4_STREY</name>
<keyword evidence="11" id="KW-1185">Reference proteome</keyword>
<evidence type="ECO:0000313" key="10">
    <source>
        <dbReference type="EMBL" id="GCD43133.1"/>
    </source>
</evidence>
<dbReference type="SUPFAM" id="SSF88723">
    <property type="entry name" value="PIN domain-like"/>
    <property type="match status" value="1"/>
</dbReference>
<comment type="cofactor">
    <cofactor evidence="1 8">
        <name>Mg(2+)</name>
        <dbReference type="ChEBI" id="CHEBI:18420"/>
    </cofactor>
</comment>
<evidence type="ECO:0000256" key="7">
    <source>
        <dbReference type="ARBA" id="ARBA00038093"/>
    </source>
</evidence>
<dbReference type="PANTHER" id="PTHR33653:SF1">
    <property type="entry name" value="RIBONUCLEASE VAPC2"/>
    <property type="match status" value="1"/>
</dbReference>
<dbReference type="RefSeq" id="WP_125054336.1">
    <property type="nucleotide sequence ID" value="NZ_BHZD01000001.1"/>
</dbReference>
<dbReference type="InterPro" id="IPR050556">
    <property type="entry name" value="Type_II_TA_system_RNase"/>
</dbReference>
<evidence type="ECO:0000259" key="9">
    <source>
        <dbReference type="Pfam" id="PF01850"/>
    </source>
</evidence>
<evidence type="ECO:0000256" key="1">
    <source>
        <dbReference type="ARBA" id="ARBA00001946"/>
    </source>
</evidence>
<dbReference type="PANTHER" id="PTHR33653">
    <property type="entry name" value="RIBONUCLEASE VAPC2"/>
    <property type="match status" value="1"/>
</dbReference>
<dbReference type="InterPro" id="IPR002716">
    <property type="entry name" value="PIN_dom"/>
</dbReference>
<evidence type="ECO:0000313" key="11">
    <source>
        <dbReference type="Proteomes" id="UP000286746"/>
    </source>
</evidence>
<protein>
    <recommendedName>
        <fullName evidence="8">Ribonuclease VapC</fullName>
        <shortName evidence="8">RNase VapC</shortName>
        <ecNumber evidence="8">3.1.-.-</ecNumber>
    </recommendedName>
    <alternativeName>
        <fullName evidence="8">Toxin VapC</fullName>
    </alternativeName>
</protein>
<comment type="function">
    <text evidence="8">Toxic component of a toxin-antitoxin (TA) system. An RNase.</text>
</comment>
<dbReference type="GO" id="GO:0000287">
    <property type="term" value="F:magnesium ion binding"/>
    <property type="evidence" value="ECO:0007669"/>
    <property type="project" value="UniProtKB-UniRule"/>
</dbReference>
<feature type="binding site" evidence="8">
    <location>
        <position position="9"/>
    </location>
    <ligand>
        <name>Mg(2+)</name>
        <dbReference type="ChEBI" id="CHEBI:18420"/>
    </ligand>
</feature>
<comment type="caution">
    <text evidence="10">The sequence shown here is derived from an EMBL/GenBank/DDBJ whole genome shotgun (WGS) entry which is preliminary data.</text>
</comment>
<dbReference type="InterPro" id="IPR029060">
    <property type="entry name" value="PIN-like_dom_sf"/>
</dbReference>
<dbReference type="GO" id="GO:0016787">
    <property type="term" value="F:hydrolase activity"/>
    <property type="evidence" value="ECO:0007669"/>
    <property type="project" value="UniProtKB-KW"/>
</dbReference>
<evidence type="ECO:0000256" key="6">
    <source>
        <dbReference type="ARBA" id="ARBA00022842"/>
    </source>
</evidence>
<keyword evidence="5 8" id="KW-0378">Hydrolase</keyword>
<dbReference type="Pfam" id="PF01850">
    <property type="entry name" value="PIN"/>
    <property type="match status" value="1"/>
</dbReference>
<feature type="binding site" evidence="8">
    <location>
        <position position="97"/>
    </location>
    <ligand>
        <name>Mg(2+)</name>
        <dbReference type="ChEBI" id="CHEBI:18420"/>
    </ligand>
</feature>
<keyword evidence="8" id="KW-0800">Toxin</keyword>
<dbReference type="AlphaFoldDB" id="A0A401W1D4"/>
<evidence type="ECO:0000256" key="8">
    <source>
        <dbReference type="HAMAP-Rule" id="MF_00265"/>
    </source>
</evidence>
<keyword evidence="6 8" id="KW-0460">Magnesium</keyword>
<sequence>MAVARYLVDKSVWARAAKPAVRAALEPLIIRGLIGTTGVIDLEMLYSARNGTEHDILRDRRKAFEWFATDDDVLGRAIEVQNALAHHNEHRAVSIPDLLIAATAELHGLTVLHYDGDFDLIAKFTGQAVEWVAPAGTAD</sequence>
<proteinExistence type="inferred from homology"/>
<dbReference type="Proteomes" id="UP000286746">
    <property type="component" value="Unassembled WGS sequence"/>
</dbReference>
<dbReference type="CDD" id="cd18755">
    <property type="entry name" value="PIN_MtVapC3_VapC21-like"/>
    <property type="match status" value="1"/>
</dbReference>
<organism evidence="10 11">
    <name type="scientific">Streptomyces paromomycinus</name>
    <name type="common">Streptomyces rimosus subsp. paromomycinus</name>
    <dbReference type="NCBI Taxonomy" id="92743"/>
    <lineage>
        <taxon>Bacteria</taxon>
        <taxon>Bacillati</taxon>
        <taxon>Actinomycetota</taxon>
        <taxon>Actinomycetes</taxon>
        <taxon>Kitasatosporales</taxon>
        <taxon>Streptomycetaceae</taxon>
        <taxon>Streptomyces</taxon>
    </lineage>
</organism>
<dbReference type="EC" id="3.1.-.-" evidence="8"/>
<evidence type="ECO:0000256" key="5">
    <source>
        <dbReference type="ARBA" id="ARBA00022801"/>
    </source>
</evidence>
<dbReference type="HAMAP" id="MF_00265">
    <property type="entry name" value="VapC_Nob1"/>
    <property type="match status" value="1"/>
</dbReference>
<evidence type="ECO:0000256" key="2">
    <source>
        <dbReference type="ARBA" id="ARBA00022649"/>
    </source>
</evidence>